<dbReference type="Gene3D" id="1.20.120.340">
    <property type="entry name" value="Flagellar protein FliS"/>
    <property type="match status" value="1"/>
</dbReference>
<dbReference type="CDD" id="cd16098">
    <property type="entry name" value="FliS"/>
    <property type="match status" value="1"/>
</dbReference>
<organism evidence="6">
    <name type="scientific">mine drainage metagenome</name>
    <dbReference type="NCBI Taxonomy" id="410659"/>
    <lineage>
        <taxon>unclassified sequences</taxon>
        <taxon>metagenomes</taxon>
        <taxon>ecological metagenomes</taxon>
    </lineage>
</organism>
<gene>
    <name evidence="6" type="primary">fliS_2</name>
    <name evidence="6" type="ORF">GALL_69350</name>
</gene>
<evidence type="ECO:0000313" key="6">
    <source>
        <dbReference type="EMBL" id="OIR11442.1"/>
    </source>
</evidence>
<dbReference type="SUPFAM" id="SSF101116">
    <property type="entry name" value="Flagellar export chaperone FliS"/>
    <property type="match status" value="1"/>
</dbReference>
<keyword evidence="6" id="KW-0969">Cilium</keyword>
<proteinExistence type="inferred from homology"/>
<reference evidence="6" key="1">
    <citation type="submission" date="2016-10" db="EMBL/GenBank/DDBJ databases">
        <title>Sequence of Gallionella enrichment culture.</title>
        <authorList>
            <person name="Poehlein A."/>
            <person name="Muehling M."/>
            <person name="Daniel R."/>
        </authorList>
    </citation>
    <scope>NUCLEOTIDE SEQUENCE</scope>
</reference>
<dbReference type="Pfam" id="PF02561">
    <property type="entry name" value="FliS"/>
    <property type="match status" value="1"/>
</dbReference>
<dbReference type="AlphaFoldDB" id="A0A1J5SSD7"/>
<name>A0A1J5SSD7_9ZZZZ</name>
<dbReference type="NCBIfam" id="TIGR00208">
    <property type="entry name" value="fliS"/>
    <property type="match status" value="1"/>
</dbReference>
<evidence type="ECO:0000256" key="2">
    <source>
        <dbReference type="ARBA" id="ARBA00008787"/>
    </source>
</evidence>
<dbReference type="GO" id="GO:0071973">
    <property type="term" value="P:bacterial-type flagellum-dependent cell motility"/>
    <property type="evidence" value="ECO:0007669"/>
    <property type="project" value="TreeGrafter"/>
</dbReference>
<dbReference type="EMBL" id="MLJW01000020">
    <property type="protein sequence ID" value="OIR11442.1"/>
    <property type="molecule type" value="Genomic_DNA"/>
</dbReference>
<dbReference type="PANTHER" id="PTHR34773:SF1">
    <property type="entry name" value="FLAGELLAR SECRETION CHAPERONE FLIS"/>
    <property type="match status" value="1"/>
</dbReference>
<comment type="similarity">
    <text evidence="2">Belongs to the FliS family.</text>
</comment>
<dbReference type="PIRSF" id="PIRSF039090">
    <property type="entry name" value="Flis"/>
    <property type="match status" value="1"/>
</dbReference>
<comment type="subcellular location">
    <subcellularLocation>
        <location evidence="1">Cytoplasm</location>
        <location evidence="1">Cytosol</location>
    </subcellularLocation>
</comment>
<keyword evidence="6" id="KW-0966">Cell projection</keyword>
<dbReference type="GO" id="GO:0044780">
    <property type="term" value="P:bacterial-type flagellum assembly"/>
    <property type="evidence" value="ECO:0007669"/>
    <property type="project" value="InterPro"/>
</dbReference>
<accession>A0A1J5SSD7</accession>
<dbReference type="GO" id="GO:0005829">
    <property type="term" value="C:cytosol"/>
    <property type="evidence" value="ECO:0007669"/>
    <property type="project" value="UniProtKB-SubCell"/>
</dbReference>
<evidence type="ECO:0000256" key="1">
    <source>
        <dbReference type="ARBA" id="ARBA00004514"/>
    </source>
</evidence>
<keyword evidence="6" id="KW-0282">Flagellum</keyword>
<dbReference type="InterPro" id="IPR003713">
    <property type="entry name" value="FliS"/>
</dbReference>
<keyword evidence="3" id="KW-0963">Cytoplasm</keyword>
<keyword evidence="4" id="KW-1005">Bacterial flagellum biogenesis</keyword>
<protein>
    <submittedName>
        <fullName evidence="6">Flagellar protein FliS</fullName>
    </submittedName>
</protein>
<evidence type="ECO:0000256" key="4">
    <source>
        <dbReference type="ARBA" id="ARBA00022795"/>
    </source>
</evidence>
<keyword evidence="5" id="KW-0143">Chaperone</keyword>
<evidence type="ECO:0000256" key="3">
    <source>
        <dbReference type="ARBA" id="ARBA00022490"/>
    </source>
</evidence>
<dbReference type="PANTHER" id="PTHR34773">
    <property type="entry name" value="FLAGELLAR SECRETION CHAPERONE FLIS"/>
    <property type="match status" value="1"/>
</dbReference>
<comment type="caution">
    <text evidence="6">The sequence shown here is derived from an EMBL/GenBank/DDBJ whole genome shotgun (WGS) entry which is preliminary data.</text>
</comment>
<evidence type="ECO:0000256" key="5">
    <source>
        <dbReference type="ARBA" id="ARBA00023186"/>
    </source>
</evidence>
<dbReference type="InterPro" id="IPR036584">
    <property type="entry name" value="FliS_sf"/>
</dbReference>
<sequence length="154" mass="16403">MNANLATNAYTKIGVESSLHAADPHMLIAMLYQGALLAIANARNGILRNDIPAKSKAISHAIRIIGEGLQASLDKNVGGQLAQDLDALYGYMCIRLAQANLKNDVEALDEVTRLLGEIKGAWDGIRPAKEAKLSAVAQQPMPTSKQPALVYGRG</sequence>